<keyword evidence="2" id="KW-0949">S-adenosyl-L-methionine</keyword>
<evidence type="ECO:0000256" key="3">
    <source>
        <dbReference type="ARBA" id="ARBA00022723"/>
    </source>
</evidence>
<dbReference type="Pfam" id="PF13186">
    <property type="entry name" value="SPASM"/>
    <property type="match status" value="1"/>
</dbReference>
<keyword evidence="3" id="KW-0479">Metal-binding</keyword>
<feature type="domain" description="Radical SAM core" evidence="6">
    <location>
        <begin position="81"/>
        <end position="186"/>
    </location>
</feature>
<organism evidence="8 9">
    <name type="scientific">Brachyspira aalborgi</name>
    <dbReference type="NCBI Taxonomy" id="29522"/>
    <lineage>
        <taxon>Bacteria</taxon>
        <taxon>Pseudomonadati</taxon>
        <taxon>Spirochaetota</taxon>
        <taxon>Spirochaetia</taxon>
        <taxon>Brachyspirales</taxon>
        <taxon>Brachyspiraceae</taxon>
        <taxon>Brachyspira</taxon>
    </lineage>
</organism>
<dbReference type="GO" id="GO:0003824">
    <property type="term" value="F:catalytic activity"/>
    <property type="evidence" value="ECO:0007669"/>
    <property type="project" value="InterPro"/>
</dbReference>
<keyword evidence="5" id="KW-0411">Iron-sulfur</keyword>
<gene>
    <name evidence="8" type="ORF">EPJ80_01265</name>
</gene>
<dbReference type="GO" id="GO:0051536">
    <property type="term" value="F:iron-sulfur cluster binding"/>
    <property type="evidence" value="ECO:0007669"/>
    <property type="project" value="UniProtKB-KW"/>
</dbReference>
<evidence type="ECO:0000313" key="8">
    <source>
        <dbReference type="EMBL" id="TXJ13404.1"/>
    </source>
</evidence>
<dbReference type="AlphaFoldDB" id="A0A5C8CJ29"/>
<dbReference type="CDD" id="cd21109">
    <property type="entry name" value="SPASM"/>
    <property type="match status" value="1"/>
</dbReference>
<dbReference type="CDD" id="cd01335">
    <property type="entry name" value="Radical_SAM"/>
    <property type="match status" value="1"/>
</dbReference>
<dbReference type="RefSeq" id="WP_147757577.1">
    <property type="nucleotide sequence ID" value="NZ_SAXT01000001.1"/>
</dbReference>
<dbReference type="GO" id="GO:0046872">
    <property type="term" value="F:metal ion binding"/>
    <property type="evidence" value="ECO:0007669"/>
    <property type="project" value="UniProtKB-KW"/>
</dbReference>
<dbReference type="EMBL" id="SAXT01000001">
    <property type="protein sequence ID" value="TXJ13404.1"/>
    <property type="molecule type" value="Genomic_DNA"/>
</dbReference>
<accession>A0A5C8CJ29</accession>
<dbReference type="InterPro" id="IPR013785">
    <property type="entry name" value="Aldolase_TIM"/>
</dbReference>
<keyword evidence="4" id="KW-0408">Iron</keyword>
<evidence type="ECO:0000256" key="4">
    <source>
        <dbReference type="ARBA" id="ARBA00023004"/>
    </source>
</evidence>
<proteinExistence type="predicted"/>
<evidence type="ECO:0000259" key="7">
    <source>
        <dbReference type="Pfam" id="PF13186"/>
    </source>
</evidence>
<evidence type="ECO:0000313" key="9">
    <source>
        <dbReference type="Proteomes" id="UP000325116"/>
    </source>
</evidence>
<dbReference type="InterPro" id="IPR023885">
    <property type="entry name" value="4Fe4S-binding_SPASM_dom"/>
</dbReference>
<dbReference type="InterPro" id="IPR058240">
    <property type="entry name" value="rSAM_sf"/>
</dbReference>
<protein>
    <submittedName>
        <fullName evidence="8">Radical SAM protein</fullName>
    </submittedName>
</protein>
<comment type="cofactor">
    <cofactor evidence="1">
        <name>[4Fe-4S] cluster</name>
        <dbReference type="ChEBI" id="CHEBI:49883"/>
    </cofactor>
</comment>
<feature type="domain" description="4Fe4S-binding SPASM" evidence="7">
    <location>
        <begin position="271"/>
        <end position="341"/>
    </location>
</feature>
<dbReference type="InterPro" id="IPR007197">
    <property type="entry name" value="rSAM"/>
</dbReference>
<reference evidence="8 9" key="1">
    <citation type="journal article" date="1992" name="Lakartidningen">
        <title>[Penicillin V and not amoxicillin is the first choice preparation in acute otitis].</title>
        <authorList>
            <person name="Kamme C."/>
            <person name="Lundgren K."/>
            <person name="Prellner K."/>
        </authorList>
    </citation>
    <scope>NUCLEOTIDE SEQUENCE [LARGE SCALE GENOMIC DNA]</scope>
    <source>
        <strain evidence="8 9">W1</strain>
    </source>
</reference>
<evidence type="ECO:0000256" key="1">
    <source>
        <dbReference type="ARBA" id="ARBA00001966"/>
    </source>
</evidence>
<evidence type="ECO:0000259" key="6">
    <source>
        <dbReference type="Pfam" id="PF04055"/>
    </source>
</evidence>
<comment type="caution">
    <text evidence="8">The sequence shown here is derived from an EMBL/GenBank/DDBJ whole genome shotgun (WGS) entry which is preliminary data.</text>
</comment>
<dbReference type="Gene3D" id="3.20.20.70">
    <property type="entry name" value="Aldolase class I"/>
    <property type="match status" value="1"/>
</dbReference>
<dbReference type="SUPFAM" id="SSF102114">
    <property type="entry name" value="Radical SAM enzymes"/>
    <property type="match status" value="1"/>
</dbReference>
<dbReference type="Proteomes" id="UP000325116">
    <property type="component" value="Unassembled WGS sequence"/>
</dbReference>
<evidence type="ECO:0000256" key="2">
    <source>
        <dbReference type="ARBA" id="ARBA00022691"/>
    </source>
</evidence>
<name>A0A5C8CJ29_9SPIR</name>
<sequence length="350" mass="41906">MKKIISEDIIKNIDEIVWYIPFRKLRDSIRKLLINYINNSNYIYNELEIRRRENELTTYNEDYYYKKRVFKENVRWVEIGISSFCNRKCWFCPNSIIDRNRCNIELNENLFLKLLSELREINYSNNICLHRYNEPLYDKELLIKRIKQIREYLPQAYIIIFTNGDYLTLDYLKLLENIGVNAMIISYYYNGNDKNITFDIENIIKPGMQKLLNRLNLNYYVLEQTQIYYKLKIEYKNMNITYGAIDFKSIGVDRGGILKDNVNIVNRICKCFTPNFQIVVDYDANYTLCCNIRSDDKNNKNYILGNIETHSVFDIFMGEKTINFRKELLLEGPKKGPCVNCSDKRLWDGL</sequence>
<dbReference type="SFLD" id="SFLDS00029">
    <property type="entry name" value="Radical_SAM"/>
    <property type="match status" value="1"/>
</dbReference>
<evidence type="ECO:0000256" key="5">
    <source>
        <dbReference type="ARBA" id="ARBA00023014"/>
    </source>
</evidence>
<dbReference type="Pfam" id="PF04055">
    <property type="entry name" value="Radical_SAM"/>
    <property type="match status" value="1"/>
</dbReference>